<dbReference type="InterPro" id="IPR007351">
    <property type="entry name" value="YjbR"/>
</dbReference>
<dbReference type="Gene3D" id="3.90.1150.30">
    <property type="match status" value="1"/>
</dbReference>
<comment type="caution">
    <text evidence="1">The sequence shown here is derived from an EMBL/GenBank/DDBJ whole genome shotgun (WGS) entry which is preliminary data.</text>
</comment>
<name>A0ABP8N9R4_9BACT</name>
<dbReference type="Pfam" id="PF04237">
    <property type="entry name" value="YjbR"/>
    <property type="match status" value="1"/>
</dbReference>
<keyword evidence="1" id="KW-0238">DNA-binding</keyword>
<protein>
    <submittedName>
        <fullName evidence="1">MmcQ/YjbR family DNA-binding protein</fullName>
    </submittedName>
</protein>
<keyword evidence="2" id="KW-1185">Reference proteome</keyword>
<proteinExistence type="predicted"/>
<dbReference type="PANTHER" id="PTHR35145:SF1">
    <property type="entry name" value="CYTOPLASMIC PROTEIN"/>
    <property type="match status" value="1"/>
</dbReference>
<dbReference type="InterPro" id="IPR058532">
    <property type="entry name" value="YjbR/MT2646/Rv2570-like"/>
</dbReference>
<evidence type="ECO:0000313" key="2">
    <source>
        <dbReference type="Proteomes" id="UP001500067"/>
    </source>
</evidence>
<evidence type="ECO:0000313" key="1">
    <source>
        <dbReference type="EMBL" id="GAA4463710.1"/>
    </source>
</evidence>
<dbReference type="InterPro" id="IPR038056">
    <property type="entry name" value="YjbR-like_sf"/>
</dbReference>
<dbReference type="GO" id="GO:0003677">
    <property type="term" value="F:DNA binding"/>
    <property type="evidence" value="ECO:0007669"/>
    <property type="project" value="UniProtKB-KW"/>
</dbReference>
<sequence>MNLDKLRTLCMSMPGATEGLKWEDHICFMIGEKMFCITSERGGVSLKTSDEDFEVLTERDGIIPAPYMARNKWVYIERYTALKPKEWEHYAGTAYDLIRAKLPKKVREAWPPRQ</sequence>
<dbReference type="SUPFAM" id="SSF142906">
    <property type="entry name" value="YjbR-like"/>
    <property type="match status" value="1"/>
</dbReference>
<dbReference type="Proteomes" id="UP001500067">
    <property type="component" value="Unassembled WGS sequence"/>
</dbReference>
<dbReference type="EMBL" id="BAABFA010000008">
    <property type="protein sequence ID" value="GAA4463710.1"/>
    <property type="molecule type" value="Genomic_DNA"/>
</dbReference>
<dbReference type="RefSeq" id="WP_345080271.1">
    <property type="nucleotide sequence ID" value="NZ_BAABFA010000008.1"/>
</dbReference>
<accession>A0ABP8N9R4</accession>
<reference evidence="2" key="1">
    <citation type="journal article" date="2019" name="Int. J. Syst. Evol. Microbiol.">
        <title>The Global Catalogue of Microorganisms (GCM) 10K type strain sequencing project: providing services to taxonomists for standard genome sequencing and annotation.</title>
        <authorList>
            <consortium name="The Broad Institute Genomics Platform"/>
            <consortium name="The Broad Institute Genome Sequencing Center for Infectious Disease"/>
            <person name="Wu L."/>
            <person name="Ma J."/>
        </authorList>
    </citation>
    <scope>NUCLEOTIDE SEQUENCE [LARGE SCALE GENOMIC DNA]</scope>
    <source>
        <strain evidence="2">JCM 32105</strain>
    </source>
</reference>
<gene>
    <name evidence="1" type="ORF">GCM10023093_12780</name>
</gene>
<dbReference type="PANTHER" id="PTHR35145">
    <property type="entry name" value="CYTOPLASMIC PROTEIN-RELATED"/>
    <property type="match status" value="1"/>
</dbReference>
<organism evidence="1 2">
    <name type="scientific">Nemorincola caseinilytica</name>
    <dbReference type="NCBI Taxonomy" id="2054315"/>
    <lineage>
        <taxon>Bacteria</taxon>
        <taxon>Pseudomonadati</taxon>
        <taxon>Bacteroidota</taxon>
        <taxon>Chitinophagia</taxon>
        <taxon>Chitinophagales</taxon>
        <taxon>Chitinophagaceae</taxon>
        <taxon>Nemorincola</taxon>
    </lineage>
</organism>